<feature type="compositionally biased region" description="Polar residues" evidence="1">
    <location>
        <begin position="1"/>
        <end position="16"/>
    </location>
</feature>
<evidence type="ECO:0000313" key="3">
    <source>
        <dbReference type="Proteomes" id="UP000054485"/>
    </source>
</evidence>
<sequence>IPFSSNNTHALRSTSEFMEGASRHDRHPSSFFLNVDSGWVVGPKRRLLFWVPPASRHPFYNPSTVLVIPRGGPELDLSRMAHGQLWQQC</sequence>
<proteinExistence type="predicted"/>
<organism evidence="2 3">
    <name type="scientific">Suillus luteus UH-Slu-Lm8-n1</name>
    <dbReference type="NCBI Taxonomy" id="930992"/>
    <lineage>
        <taxon>Eukaryota</taxon>
        <taxon>Fungi</taxon>
        <taxon>Dikarya</taxon>
        <taxon>Basidiomycota</taxon>
        <taxon>Agaricomycotina</taxon>
        <taxon>Agaricomycetes</taxon>
        <taxon>Agaricomycetidae</taxon>
        <taxon>Boletales</taxon>
        <taxon>Suillineae</taxon>
        <taxon>Suillaceae</taxon>
        <taxon>Suillus</taxon>
    </lineage>
</organism>
<dbReference type="AlphaFoldDB" id="A0A0C9Z287"/>
<keyword evidence="3" id="KW-1185">Reference proteome</keyword>
<feature type="non-terminal residue" evidence="2">
    <location>
        <position position="1"/>
    </location>
</feature>
<reference evidence="3" key="2">
    <citation type="submission" date="2015-01" db="EMBL/GenBank/DDBJ databases">
        <title>Evolutionary Origins and Diversification of the Mycorrhizal Mutualists.</title>
        <authorList>
            <consortium name="DOE Joint Genome Institute"/>
            <consortium name="Mycorrhizal Genomics Consortium"/>
            <person name="Kohler A."/>
            <person name="Kuo A."/>
            <person name="Nagy L.G."/>
            <person name="Floudas D."/>
            <person name="Copeland A."/>
            <person name="Barry K.W."/>
            <person name="Cichocki N."/>
            <person name="Veneault-Fourrey C."/>
            <person name="LaButti K."/>
            <person name="Lindquist E.A."/>
            <person name="Lipzen A."/>
            <person name="Lundell T."/>
            <person name="Morin E."/>
            <person name="Murat C."/>
            <person name="Riley R."/>
            <person name="Ohm R."/>
            <person name="Sun H."/>
            <person name="Tunlid A."/>
            <person name="Henrissat B."/>
            <person name="Grigoriev I.V."/>
            <person name="Hibbett D.S."/>
            <person name="Martin F."/>
        </authorList>
    </citation>
    <scope>NUCLEOTIDE SEQUENCE [LARGE SCALE GENOMIC DNA]</scope>
    <source>
        <strain evidence="3">UH-Slu-Lm8-n1</strain>
    </source>
</reference>
<evidence type="ECO:0000313" key="2">
    <source>
        <dbReference type="EMBL" id="KIK31560.1"/>
    </source>
</evidence>
<evidence type="ECO:0000256" key="1">
    <source>
        <dbReference type="SAM" id="MobiDB-lite"/>
    </source>
</evidence>
<reference evidence="2 3" key="1">
    <citation type="submission" date="2014-04" db="EMBL/GenBank/DDBJ databases">
        <authorList>
            <consortium name="DOE Joint Genome Institute"/>
            <person name="Kuo A."/>
            <person name="Ruytinx J."/>
            <person name="Rineau F."/>
            <person name="Colpaert J."/>
            <person name="Kohler A."/>
            <person name="Nagy L.G."/>
            <person name="Floudas D."/>
            <person name="Copeland A."/>
            <person name="Barry K.W."/>
            <person name="Cichocki N."/>
            <person name="Veneault-Fourrey C."/>
            <person name="LaButti K."/>
            <person name="Lindquist E.A."/>
            <person name="Lipzen A."/>
            <person name="Lundell T."/>
            <person name="Morin E."/>
            <person name="Murat C."/>
            <person name="Sun H."/>
            <person name="Tunlid A."/>
            <person name="Henrissat B."/>
            <person name="Grigoriev I.V."/>
            <person name="Hibbett D.S."/>
            <person name="Martin F."/>
            <person name="Nordberg H.P."/>
            <person name="Cantor M.N."/>
            <person name="Hua S.X."/>
        </authorList>
    </citation>
    <scope>NUCLEOTIDE SEQUENCE [LARGE SCALE GENOMIC DNA]</scope>
    <source>
        <strain evidence="2 3">UH-Slu-Lm8-n1</strain>
    </source>
</reference>
<dbReference type="EMBL" id="KN836873">
    <property type="protein sequence ID" value="KIK31560.1"/>
    <property type="molecule type" value="Genomic_DNA"/>
</dbReference>
<protein>
    <submittedName>
        <fullName evidence="2">Uncharacterized protein</fullName>
    </submittedName>
</protein>
<dbReference type="STRING" id="930992.A0A0C9Z287"/>
<dbReference type="OrthoDB" id="2615105at2759"/>
<feature type="region of interest" description="Disordered" evidence="1">
    <location>
        <begin position="1"/>
        <end position="26"/>
    </location>
</feature>
<feature type="non-terminal residue" evidence="2">
    <location>
        <position position="89"/>
    </location>
</feature>
<dbReference type="InParanoid" id="A0A0C9Z287"/>
<name>A0A0C9Z287_9AGAM</name>
<gene>
    <name evidence="2" type="ORF">CY34DRAFT_63605</name>
</gene>
<accession>A0A0C9Z287</accession>
<dbReference type="Proteomes" id="UP000054485">
    <property type="component" value="Unassembled WGS sequence"/>
</dbReference>
<dbReference type="HOGENOM" id="CLU_000288_57_19_1"/>